<organism evidence="1 2">
    <name type="scientific">Nocardioides marmoriginsengisoli</name>
    <dbReference type="NCBI Taxonomy" id="661483"/>
    <lineage>
        <taxon>Bacteria</taxon>
        <taxon>Bacillati</taxon>
        <taxon>Actinomycetota</taxon>
        <taxon>Actinomycetes</taxon>
        <taxon>Propionibacteriales</taxon>
        <taxon>Nocardioidaceae</taxon>
        <taxon>Nocardioides</taxon>
    </lineage>
</organism>
<evidence type="ECO:0000313" key="2">
    <source>
        <dbReference type="Proteomes" id="UP000267128"/>
    </source>
</evidence>
<comment type="caution">
    <text evidence="1">The sequence shown here is derived from an EMBL/GenBank/DDBJ whole genome shotgun (WGS) entry which is preliminary data.</text>
</comment>
<dbReference type="OrthoDB" id="3746870at2"/>
<dbReference type="InterPro" id="IPR023833">
    <property type="entry name" value="Signal_pept_SipW-depend-type"/>
</dbReference>
<sequence>MTDTSPERGTRRRCRLASRRLRATLGLGLALSLGVLGTRASWTDEVTVVGATFTAGTIDLKVNGGDTNVTLPAHVLAGMVPGSSAAGVLTVSNAGTAPLKYSATSAATNADGKNLAGALVVKVTGAAAATGTSPTRTCPGATLAGTGASLNGALVATRRLLAAGASETLCVEVLLPAAAPSALQGATTSATFTFSGTSDLS</sequence>
<name>A0A3N0CI54_9ACTN</name>
<accession>A0A3N0CI54</accession>
<dbReference type="Proteomes" id="UP000267128">
    <property type="component" value="Unassembled WGS sequence"/>
</dbReference>
<protein>
    <recommendedName>
        <fullName evidence="3">Ribosomally synthesized peptide with SipW-like signal peptide</fullName>
    </recommendedName>
</protein>
<dbReference type="EMBL" id="RJSE01000007">
    <property type="protein sequence ID" value="RNL62961.1"/>
    <property type="molecule type" value="Genomic_DNA"/>
</dbReference>
<reference evidence="1 2" key="1">
    <citation type="submission" date="2018-11" db="EMBL/GenBank/DDBJ databases">
        <authorList>
            <person name="Li F."/>
        </authorList>
    </citation>
    <scope>NUCLEOTIDE SEQUENCE [LARGE SCALE GENOMIC DNA]</scope>
    <source>
        <strain evidence="1 2">Gsoil 097</strain>
    </source>
</reference>
<keyword evidence="2" id="KW-1185">Reference proteome</keyword>
<dbReference type="RefSeq" id="WP_123228253.1">
    <property type="nucleotide sequence ID" value="NZ_RJSE01000007.1"/>
</dbReference>
<evidence type="ECO:0000313" key="1">
    <source>
        <dbReference type="EMBL" id="RNL62961.1"/>
    </source>
</evidence>
<dbReference type="AlphaFoldDB" id="A0A3N0CI54"/>
<gene>
    <name evidence="1" type="ORF">EFK50_14650</name>
</gene>
<dbReference type="NCBIfam" id="TIGR04088">
    <property type="entry name" value="cognate_SipW"/>
    <property type="match status" value="1"/>
</dbReference>
<proteinExistence type="predicted"/>
<evidence type="ECO:0008006" key="3">
    <source>
        <dbReference type="Google" id="ProtNLM"/>
    </source>
</evidence>